<reference evidence="1 2" key="1">
    <citation type="submission" date="2023-02" db="EMBL/GenBank/DDBJ databases">
        <title>Entomopathogenic bacteria.</title>
        <authorList>
            <person name="Machado R.A."/>
        </authorList>
    </citation>
    <scope>NUCLEOTIDE SEQUENCE [LARGE SCALE GENOMIC DNA]</scope>
    <source>
        <strain evidence="1 2">XENO-2</strain>
    </source>
</reference>
<evidence type="ECO:0000313" key="1">
    <source>
        <dbReference type="EMBL" id="MDC9596857.1"/>
    </source>
</evidence>
<gene>
    <name evidence="1" type="ORF">PSI14_08230</name>
</gene>
<dbReference type="Proteomes" id="UP001220225">
    <property type="component" value="Unassembled WGS sequence"/>
</dbReference>
<name>A0ABT5LR06_9GAMM</name>
<protein>
    <submittedName>
        <fullName evidence="1">Uncharacterized protein</fullName>
    </submittedName>
</protein>
<comment type="caution">
    <text evidence="1">The sequence shown here is derived from an EMBL/GenBank/DDBJ whole genome shotgun (WGS) entry which is preliminary data.</text>
</comment>
<proteinExistence type="predicted"/>
<evidence type="ECO:0000313" key="2">
    <source>
        <dbReference type="Proteomes" id="UP001220225"/>
    </source>
</evidence>
<dbReference type="RefSeq" id="WP_273575458.1">
    <property type="nucleotide sequence ID" value="NZ_JAQRFN010000008.1"/>
</dbReference>
<keyword evidence="2" id="KW-1185">Reference proteome</keyword>
<dbReference type="EMBL" id="JAQRFN010000008">
    <property type="protein sequence ID" value="MDC9596857.1"/>
    <property type="molecule type" value="Genomic_DNA"/>
</dbReference>
<accession>A0ABT5LR06</accession>
<organism evidence="1 2">
    <name type="scientific">Xenorhabdus anantnagensis</name>
    <dbReference type="NCBI Taxonomy" id="3025875"/>
    <lineage>
        <taxon>Bacteria</taxon>
        <taxon>Pseudomonadati</taxon>
        <taxon>Pseudomonadota</taxon>
        <taxon>Gammaproteobacteria</taxon>
        <taxon>Enterobacterales</taxon>
        <taxon>Morganellaceae</taxon>
        <taxon>Xenorhabdus</taxon>
    </lineage>
</organism>
<sequence length="279" mass="32976">MNEVSFFKDENLSYIFNYKFIPFTENCKDSGFIIRIIELYRLAQMKDKIKEFTELTGFQFDNLIPTVEEIKSLIKRGRNFVSSHSKHAENMEKELKSLVDILNKAQNGKISKPDGYYLSTRVWISDMLDSVEIKKDSVRREKDRFCKINGLYGLLYPVIEWLLSEKITGFKKELLESIPRETVYLNSLLSNMNWQYDHPCKLIISEMDKLGHCLNDVINKCTVTTRKHTLFHNPVCKNDYYKTYYSKENFHLKCILTADEYVDAMSNTKKRIQDKLNFM</sequence>